<feature type="transmembrane region" description="Helical" evidence="1">
    <location>
        <begin position="247"/>
        <end position="271"/>
    </location>
</feature>
<feature type="transmembrane region" description="Helical" evidence="1">
    <location>
        <begin position="201"/>
        <end position="226"/>
    </location>
</feature>
<dbReference type="RefSeq" id="WP_377188776.1">
    <property type="nucleotide sequence ID" value="NZ_JBHUOG010000002.1"/>
</dbReference>
<evidence type="ECO:0000313" key="2">
    <source>
        <dbReference type="EMBL" id="MFD2796715.1"/>
    </source>
</evidence>
<keyword evidence="3" id="KW-1185">Reference proteome</keyword>
<feature type="transmembrane region" description="Helical" evidence="1">
    <location>
        <begin position="117"/>
        <end position="140"/>
    </location>
</feature>
<dbReference type="EMBL" id="JBHUOG010000002">
    <property type="protein sequence ID" value="MFD2796715.1"/>
    <property type="molecule type" value="Genomic_DNA"/>
</dbReference>
<accession>A0ABW5W1G2</accession>
<dbReference type="Proteomes" id="UP001597479">
    <property type="component" value="Unassembled WGS sequence"/>
</dbReference>
<organism evidence="2 3">
    <name type="scientific">Promicromonospora vindobonensis</name>
    <dbReference type="NCBI Taxonomy" id="195748"/>
    <lineage>
        <taxon>Bacteria</taxon>
        <taxon>Bacillati</taxon>
        <taxon>Actinomycetota</taxon>
        <taxon>Actinomycetes</taxon>
        <taxon>Micrococcales</taxon>
        <taxon>Promicromonosporaceae</taxon>
        <taxon>Promicromonospora</taxon>
    </lineage>
</organism>
<feature type="transmembrane region" description="Helical" evidence="1">
    <location>
        <begin position="43"/>
        <end position="64"/>
    </location>
</feature>
<protein>
    <submittedName>
        <fullName evidence="2">Uncharacterized protein</fullName>
    </submittedName>
</protein>
<keyword evidence="1" id="KW-0812">Transmembrane</keyword>
<gene>
    <name evidence="2" type="ORF">ACFS27_24370</name>
</gene>
<name>A0ABW5W1G2_9MICO</name>
<feature type="transmembrane region" description="Helical" evidence="1">
    <location>
        <begin position="76"/>
        <end position="97"/>
    </location>
</feature>
<comment type="caution">
    <text evidence="2">The sequence shown here is derived from an EMBL/GenBank/DDBJ whole genome shotgun (WGS) entry which is preliminary data.</text>
</comment>
<keyword evidence="1" id="KW-0472">Membrane</keyword>
<keyword evidence="1" id="KW-1133">Transmembrane helix</keyword>
<feature type="transmembrane region" description="Helical" evidence="1">
    <location>
        <begin position="291"/>
        <end position="307"/>
    </location>
</feature>
<feature type="transmembrane region" description="Helical" evidence="1">
    <location>
        <begin position="167"/>
        <end position="189"/>
    </location>
</feature>
<proteinExistence type="predicted"/>
<evidence type="ECO:0000256" key="1">
    <source>
        <dbReference type="SAM" id="Phobius"/>
    </source>
</evidence>
<reference evidence="3" key="1">
    <citation type="journal article" date="2019" name="Int. J. Syst. Evol. Microbiol.">
        <title>The Global Catalogue of Microorganisms (GCM) 10K type strain sequencing project: providing services to taxonomists for standard genome sequencing and annotation.</title>
        <authorList>
            <consortium name="The Broad Institute Genomics Platform"/>
            <consortium name="The Broad Institute Genome Sequencing Center for Infectious Disease"/>
            <person name="Wu L."/>
            <person name="Ma J."/>
        </authorList>
    </citation>
    <scope>NUCLEOTIDE SEQUENCE [LARGE SCALE GENOMIC DNA]</scope>
    <source>
        <strain evidence="3">CCM 7044</strain>
    </source>
</reference>
<sequence length="318" mass="33557">MTLPLLGSVALLAVAAVSLLGGHNVLADASDNVGQPLLFLGETFADVWCVVAGAALLLGALVLLAPPGSWPERQRVRLLVSLAVVALLTLDHTIIMVSGYLPMFLVRLVTEGPETAAVLVSPGLGVQILTLAGAAALFLAARDEQALRPADATSESLDQATRATRRWVLVAIEAPVLYALSRVLMALHVPGFRSPEFTDELLLAGLGLGAAACGGAVLTWGLMAPWGERFPRWMIGLAGKPVPIKMAVVPALVVAMLVLCASRAILVGGFASGEENWANQLELPLILLPQLLWPVWSVALAKAALAYERRRRISEMLP</sequence>
<evidence type="ECO:0000313" key="3">
    <source>
        <dbReference type="Proteomes" id="UP001597479"/>
    </source>
</evidence>